<evidence type="ECO:0000313" key="2">
    <source>
        <dbReference type="EMBL" id="AGY35455.1"/>
    </source>
</evidence>
<feature type="region of interest" description="Disordered" evidence="1">
    <location>
        <begin position="1"/>
        <end position="22"/>
    </location>
</feature>
<organism evidence="2">
    <name type="scientific">Micrococcus sp. V7</name>
    <dbReference type="NCBI Taxonomy" id="404582"/>
    <lineage>
        <taxon>Bacteria</taxon>
        <taxon>Bacillati</taxon>
        <taxon>Actinomycetota</taxon>
        <taxon>Actinomycetes</taxon>
        <taxon>Micrococcales</taxon>
        <taxon>Micrococcaceae</taxon>
        <taxon>Micrococcus</taxon>
    </lineage>
</organism>
<evidence type="ECO:0000256" key="1">
    <source>
        <dbReference type="SAM" id="MobiDB-lite"/>
    </source>
</evidence>
<geneLocation type="plasmid" evidence="2">
    <name>pLMV7</name>
</geneLocation>
<reference evidence="2" key="1">
    <citation type="journal article" date="2013" name="Genome Announc.">
        <title>First complete sequence of a giant linear plasmid from a micrococcus strain isolated from an extremely high-altitude lake.</title>
        <authorList>
            <person name="Dib J.R."/>
            <person name="Schuldes J."/>
            <person name="Thurmer A."/>
            <person name="Farias M.E."/>
            <person name="Daniel R."/>
            <person name="Meinhardt F."/>
        </authorList>
    </citation>
    <scope>NUCLEOTIDE SEQUENCE</scope>
    <source>
        <strain evidence="2">V7</strain>
        <plasmid evidence="2">pLMV7</plasmid>
    </source>
</reference>
<accession>U5NZV4</accession>
<dbReference type="EMBL" id="KF577591">
    <property type="protein sequence ID" value="AGY35455.1"/>
    <property type="molecule type" value="Genomic_DNA"/>
</dbReference>
<keyword evidence="2" id="KW-0614">Plasmid</keyword>
<sequence>MATAIGRPPWCNPSAPTEQEGSLCHPKSVNIIGVRMIITNSTATPVTRFIILSEARGVSDGLCKPYREER</sequence>
<name>U5NZV4_9MICC</name>
<gene>
    <name evidence="2" type="ORF">LMV7_p00330</name>
</gene>
<dbReference type="AlphaFoldDB" id="U5NZV4"/>
<protein>
    <submittedName>
        <fullName evidence="2">Uncharacterized protein</fullName>
    </submittedName>
</protein>
<proteinExistence type="predicted"/>